<dbReference type="Pfam" id="PF08962">
    <property type="entry name" value="Rv2632c-like"/>
    <property type="match status" value="1"/>
</dbReference>
<dbReference type="AlphaFoldDB" id="A0A5N0V562"/>
<reference evidence="2" key="1">
    <citation type="submission" date="2019-09" db="EMBL/GenBank/DDBJ databases">
        <authorList>
            <person name="Teo W.F.A."/>
            <person name="Duangmal K."/>
        </authorList>
    </citation>
    <scope>NUCLEOTIDE SEQUENCE [LARGE SCALE GENOMIC DNA]</scope>
    <source>
        <strain evidence="2">K81G1</strain>
    </source>
</reference>
<sequence length="88" mass="9817">MHEKRWHVDIFLDENDNRTHAEARLRNPDETGFTGTGYARRNPRDPGVPEIGDELAVSRALADLAHRLLDATAADIEAVTHKSAHLGH</sequence>
<dbReference type="InterPro" id="IPR038070">
    <property type="entry name" value="Rv2632c-like_sf"/>
</dbReference>
<feature type="region of interest" description="Disordered" evidence="1">
    <location>
        <begin position="27"/>
        <end position="48"/>
    </location>
</feature>
<protein>
    <submittedName>
        <fullName evidence="2">DUF1876 domain-containing protein</fullName>
    </submittedName>
</protein>
<dbReference type="Gene3D" id="3.30.160.240">
    <property type="entry name" value="Rv1738"/>
    <property type="match status" value="1"/>
</dbReference>
<gene>
    <name evidence="2" type="ORF">FPZ12_017960</name>
</gene>
<name>A0A5N0V562_9PSEU</name>
<dbReference type="RefSeq" id="WP_144748576.1">
    <property type="nucleotide sequence ID" value="NZ_VMNW02000023.1"/>
</dbReference>
<organism evidence="2 3">
    <name type="scientific">Amycolatopsis acidicola</name>
    <dbReference type="NCBI Taxonomy" id="2596893"/>
    <lineage>
        <taxon>Bacteria</taxon>
        <taxon>Bacillati</taxon>
        <taxon>Actinomycetota</taxon>
        <taxon>Actinomycetes</taxon>
        <taxon>Pseudonocardiales</taxon>
        <taxon>Pseudonocardiaceae</taxon>
        <taxon>Amycolatopsis</taxon>
    </lineage>
</organism>
<evidence type="ECO:0000313" key="3">
    <source>
        <dbReference type="Proteomes" id="UP000319769"/>
    </source>
</evidence>
<keyword evidence="3" id="KW-1185">Reference proteome</keyword>
<dbReference type="SUPFAM" id="SSF143212">
    <property type="entry name" value="Rv2632c-like"/>
    <property type="match status" value="1"/>
</dbReference>
<evidence type="ECO:0000256" key="1">
    <source>
        <dbReference type="SAM" id="MobiDB-lite"/>
    </source>
</evidence>
<comment type="caution">
    <text evidence="2">The sequence shown here is derived from an EMBL/GenBank/DDBJ whole genome shotgun (WGS) entry which is preliminary data.</text>
</comment>
<dbReference type="InterPro" id="IPR015057">
    <property type="entry name" value="Rv2632c-like"/>
</dbReference>
<dbReference type="OrthoDB" id="4828144at2"/>
<evidence type="ECO:0000313" key="2">
    <source>
        <dbReference type="EMBL" id="KAA9160233.1"/>
    </source>
</evidence>
<proteinExistence type="predicted"/>
<dbReference type="EMBL" id="VMNW02000023">
    <property type="protein sequence ID" value="KAA9160233.1"/>
    <property type="molecule type" value="Genomic_DNA"/>
</dbReference>
<dbReference type="Proteomes" id="UP000319769">
    <property type="component" value="Unassembled WGS sequence"/>
</dbReference>
<accession>A0A5N0V562</accession>